<evidence type="ECO:0000256" key="3">
    <source>
        <dbReference type="ARBA" id="ARBA00023110"/>
    </source>
</evidence>
<proteinExistence type="inferred from homology"/>
<dbReference type="RefSeq" id="WP_183917486.1">
    <property type="nucleotide sequence ID" value="NZ_JBDJLH010000003.1"/>
</dbReference>
<feature type="chain" id="PRO_5047064345" description="peptidylprolyl isomerase" evidence="5">
    <location>
        <begin position="20"/>
        <end position="250"/>
    </location>
</feature>
<keyword evidence="4 7" id="KW-0413">Isomerase</keyword>
<dbReference type="InterPro" id="IPR029000">
    <property type="entry name" value="Cyclophilin-like_dom_sf"/>
</dbReference>
<name>A0ABV0BTV3_9SPHI</name>
<dbReference type="Pfam" id="PF00160">
    <property type="entry name" value="Pro_isomerase"/>
    <property type="match status" value="1"/>
</dbReference>
<dbReference type="EC" id="5.2.1.8" evidence="2"/>
<evidence type="ECO:0000256" key="2">
    <source>
        <dbReference type="ARBA" id="ARBA00013194"/>
    </source>
</evidence>
<keyword evidence="5" id="KW-0732">Signal</keyword>
<organism evidence="7 8">
    <name type="scientific">Sphingobacterium kitahiroshimense</name>
    <dbReference type="NCBI Taxonomy" id="470446"/>
    <lineage>
        <taxon>Bacteria</taxon>
        <taxon>Pseudomonadati</taxon>
        <taxon>Bacteroidota</taxon>
        <taxon>Sphingobacteriia</taxon>
        <taxon>Sphingobacteriales</taxon>
        <taxon>Sphingobacteriaceae</taxon>
        <taxon>Sphingobacterium</taxon>
    </lineage>
</organism>
<dbReference type="GO" id="GO:0003755">
    <property type="term" value="F:peptidyl-prolyl cis-trans isomerase activity"/>
    <property type="evidence" value="ECO:0007669"/>
    <property type="project" value="UniProtKB-EC"/>
</dbReference>
<accession>A0ABV0BTV3</accession>
<dbReference type="InterPro" id="IPR020892">
    <property type="entry name" value="Cyclophilin-type_PPIase_CS"/>
</dbReference>
<feature type="domain" description="PPIase cyclophilin-type" evidence="6">
    <location>
        <begin position="23"/>
        <end position="208"/>
    </location>
</feature>
<dbReference type="SUPFAM" id="SSF50891">
    <property type="entry name" value="Cyclophilin-like"/>
    <property type="match status" value="1"/>
</dbReference>
<gene>
    <name evidence="7" type="ORF">ABE541_06005</name>
</gene>
<protein>
    <recommendedName>
        <fullName evidence="2">peptidylprolyl isomerase</fullName>
        <ecNumber evidence="2">5.2.1.8</ecNumber>
    </recommendedName>
</protein>
<dbReference type="PANTHER" id="PTHR45625:SF4">
    <property type="entry name" value="PEPTIDYLPROLYL ISOMERASE DOMAIN AND WD REPEAT-CONTAINING PROTEIN 1"/>
    <property type="match status" value="1"/>
</dbReference>
<evidence type="ECO:0000256" key="4">
    <source>
        <dbReference type="ARBA" id="ARBA00023235"/>
    </source>
</evidence>
<dbReference type="Gene3D" id="2.40.100.10">
    <property type="entry name" value="Cyclophilin-like"/>
    <property type="match status" value="1"/>
</dbReference>
<dbReference type="PROSITE" id="PS50072">
    <property type="entry name" value="CSA_PPIASE_2"/>
    <property type="match status" value="1"/>
</dbReference>
<keyword evidence="8" id="KW-1185">Reference proteome</keyword>
<dbReference type="PROSITE" id="PS00170">
    <property type="entry name" value="CSA_PPIASE_1"/>
    <property type="match status" value="1"/>
</dbReference>
<evidence type="ECO:0000256" key="1">
    <source>
        <dbReference type="ARBA" id="ARBA00007365"/>
    </source>
</evidence>
<feature type="signal peptide" evidence="5">
    <location>
        <begin position="1"/>
        <end position="19"/>
    </location>
</feature>
<reference evidence="7 8" key="1">
    <citation type="submission" date="2024-04" db="EMBL/GenBank/DDBJ databases">
        <title>WGS of bacteria from Torrens River.</title>
        <authorList>
            <person name="Wyrsch E.R."/>
            <person name="Drigo B."/>
        </authorList>
    </citation>
    <scope>NUCLEOTIDE SEQUENCE [LARGE SCALE GENOMIC DNA]</scope>
    <source>
        <strain evidence="7 8">TWI391</strain>
    </source>
</reference>
<evidence type="ECO:0000313" key="7">
    <source>
        <dbReference type="EMBL" id="MEN5376807.1"/>
    </source>
</evidence>
<comment type="similarity">
    <text evidence="1">Belongs to the cyclophilin-type PPIase family.</text>
</comment>
<evidence type="ECO:0000256" key="5">
    <source>
        <dbReference type="SAM" id="SignalP"/>
    </source>
</evidence>
<evidence type="ECO:0000259" key="6">
    <source>
        <dbReference type="PROSITE" id="PS50072"/>
    </source>
</evidence>
<sequence length="250" mass="27827">MKRIVLSLFFCALSIVVFAAKPAFKYVRIQTDKGVVVLKLYNETPKHRDNFIKLVKENYFDSLLFHRVIQNFMIQGGDPDSKNAKLGQLLGDGGPSYTIPSEIQSGLFHKKGALGAARDDNPAKASSASQFYIVQGKKFTNAGLDSLETLRMKGVKFTEAQRTTYTTVGGTPHLDGNYTVFGELVTGTDVIDAIAAVKTDKNDRPLTDERMYVKLLTKREAINLERELKGLKPQNGFFTKIADLFSSQNY</sequence>
<comment type="caution">
    <text evidence="7">The sequence shown here is derived from an EMBL/GenBank/DDBJ whole genome shotgun (WGS) entry which is preliminary data.</text>
</comment>
<evidence type="ECO:0000313" key="8">
    <source>
        <dbReference type="Proteomes" id="UP001409291"/>
    </source>
</evidence>
<dbReference type="Proteomes" id="UP001409291">
    <property type="component" value="Unassembled WGS sequence"/>
</dbReference>
<keyword evidence="3" id="KW-0697">Rotamase</keyword>
<dbReference type="InterPro" id="IPR044666">
    <property type="entry name" value="Cyclophilin_A-like"/>
</dbReference>
<dbReference type="CDD" id="cd00317">
    <property type="entry name" value="cyclophilin"/>
    <property type="match status" value="1"/>
</dbReference>
<dbReference type="InterPro" id="IPR002130">
    <property type="entry name" value="Cyclophilin-type_PPIase_dom"/>
</dbReference>
<dbReference type="PANTHER" id="PTHR45625">
    <property type="entry name" value="PEPTIDYL-PROLYL CIS-TRANS ISOMERASE-RELATED"/>
    <property type="match status" value="1"/>
</dbReference>
<dbReference type="EMBL" id="JBDJNQ010000002">
    <property type="protein sequence ID" value="MEN5376807.1"/>
    <property type="molecule type" value="Genomic_DNA"/>
</dbReference>